<evidence type="ECO:0000256" key="1">
    <source>
        <dbReference type="ARBA" id="ARBA00008361"/>
    </source>
</evidence>
<evidence type="ECO:0000256" key="2">
    <source>
        <dbReference type="ARBA" id="ARBA00022603"/>
    </source>
</evidence>
<evidence type="ECO:0000259" key="4">
    <source>
        <dbReference type="Pfam" id="PF08241"/>
    </source>
</evidence>
<dbReference type="InterPro" id="IPR029063">
    <property type="entry name" value="SAM-dependent_MTases_sf"/>
</dbReference>
<dbReference type="SUPFAM" id="SSF53335">
    <property type="entry name" value="S-adenosyl-L-methionine-dependent methyltransferases"/>
    <property type="match status" value="1"/>
</dbReference>
<evidence type="ECO:0000313" key="5">
    <source>
        <dbReference type="EMBL" id="SCW01922.1"/>
    </source>
</evidence>
<dbReference type="PANTHER" id="PTHR44942:SF4">
    <property type="entry name" value="METHYLTRANSFERASE TYPE 11 DOMAIN-CONTAINING PROTEIN"/>
    <property type="match status" value="1"/>
</dbReference>
<dbReference type="PANTHER" id="PTHR44942">
    <property type="entry name" value="METHYLTRANSF_11 DOMAIN-CONTAINING PROTEIN"/>
    <property type="match status" value="1"/>
</dbReference>
<sequence>MSTYSEESFNSKFYQENRPSYPETLFNAIMTYHKGGKAKAVDVGCGTGIATFPLLQYFNEVDGLDPSATMLACAEILKKSFTADDQHRVAFKCCAAENLTNVLDRNSTDMVIGAECVHWMNHSKFFEQAHAILKPGGTLAFFFYVEPIFLDYPEANQIYEKYVYEDPRYMGPMWKPGKEYLRNFGESIEIPEKMFTDIERHVYRPLVSKQKTEYYEYRDSLTVSDFRKYLRSWSAYHSWQQQYGDTGMDVAEMMIAELKVCCGWDETTTKLRVEWGTAYYMARKINH</sequence>
<evidence type="ECO:0000256" key="3">
    <source>
        <dbReference type="ARBA" id="ARBA00022679"/>
    </source>
</evidence>
<proteinExistence type="inferred from homology"/>
<organism evidence="5 6">
    <name type="scientific">Lachancea fermentati</name>
    <name type="common">Zygosaccharomyces fermentati</name>
    <dbReference type="NCBI Taxonomy" id="4955"/>
    <lineage>
        <taxon>Eukaryota</taxon>
        <taxon>Fungi</taxon>
        <taxon>Dikarya</taxon>
        <taxon>Ascomycota</taxon>
        <taxon>Saccharomycotina</taxon>
        <taxon>Saccharomycetes</taxon>
        <taxon>Saccharomycetales</taxon>
        <taxon>Saccharomycetaceae</taxon>
        <taxon>Lachancea</taxon>
    </lineage>
</organism>
<dbReference type="GO" id="GO:0008757">
    <property type="term" value="F:S-adenosylmethionine-dependent methyltransferase activity"/>
    <property type="evidence" value="ECO:0007669"/>
    <property type="project" value="InterPro"/>
</dbReference>
<dbReference type="Proteomes" id="UP000190831">
    <property type="component" value="Chromosome E"/>
</dbReference>
<dbReference type="InterPro" id="IPR051052">
    <property type="entry name" value="Diverse_substrate_MTase"/>
</dbReference>
<dbReference type="AlphaFoldDB" id="A0A1G4MDG1"/>
<dbReference type="Gene3D" id="3.40.50.150">
    <property type="entry name" value="Vaccinia Virus protein VP39"/>
    <property type="match status" value="1"/>
</dbReference>
<keyword evidence="3" id="KW-0808">Transferase</keyword>
<feature type="domain" description="Methyltransferase type 11" evidence="4">
    <location>
        <begin position="41"/>
        <end position="141"/>
    </location>
</feature>
<gene>
    <name evidence="5" type="ORF">LAFE_0E10220G</name>
</gene>
<evidence type="ECO:0000313" key="6">
    <source>
        <dbReference type="Proteomes" id="UP000190831"/>
    </source>
</evidence>
<dbReference type="OMA" id="KEWQECV"/>
<dbReference type="EMBL" id="LT598488">
    <property type="protein sequence ID" value="SCW01922.1"/>
    <property type="molecule type" value="Genomic_DNA"/>
</dbReference>
<accession>A0A1G4MDG1</accession>
<dbReference type="GO" id="GO:0032259">
    <property type="term" value="P:methylation"/>
    <property type="evidence" value="ECO:0007669"/>
    <property type="project" value="UniProtKB-KW"/>
</dbReference>
<dbReference type="Pfam" id="PF08241">
    <property type="entry name" value="Methyltransf_11"/>
    <property type="match status" value="1"/>
</dbReference>
<reference evidence="6" key="1">
    <citation type="submission" date="2016-03" db="EMBL/GenBank/DDBJ databases">
        <authorList>
            <person name="Devillers H."/>
        </authorList>
    </citation>
    <scope>NUCLEOTIDE SEQUENCE [LARGE SCALE GENOMIC DNA]</scope>
</reference>
<dbReference type="InterPro" id="IPR013216">
    <property type="entry name" value="Methyltransf_11"/>
</dbReference>
<protein>
    <submittedName>
        <fullName evidence="5">LAFE_0E10220g1_1</fullName>
    </submittedName>
</protein>
<comment type="similarity">
    <text evidence="1">Belongs to the methyltransferase superfamily.</text>
</comment>
<keyword evidence="2" id="KW-0489">Methyltransferase</keyword>
<dbReference type="CDD" id="cd02440">
    <property type="entry name" value="AdoMet_MTases"/>
    <property type="match status" value="1"/>
</dbReference>
<name>A0A1G4MDG1_LACFM</name>
<keyword evidence="6" id="KW-1185">Reference proteome</keyword>
<dbReference type="OrthoDB" id="10027013at2759"/>
<dbReference type="STRING" id="4955.A0A1G4MDG1"/>